<dbReference type="PATRIC" id="fig|1703771.3.peg.540"/>
<evidence type="ECO:0000256" key="8">
    <source>
        <dbReference type="PIRSR" id="PIRSR004682-1"/>
    </source>
</evidence>
<dbReference type="SUPFAM" id="SSF56784">
    <property type="entry name" value="HAD-like"/>
    <property type="match status" value="1"/>
</dbReference>
<dbReference type="InterPro" id="IPR006439">
    <property type="entry name" value="HAD-SF_hydro_IA"/>
</dbReference>
<evidence type="ECO:0000256" key="7">
    <source>
        <dbReference type="PIRNR" id="PIRNR004682"/>
    </source>
</evidence>
<evidence type="ECO:0000256" key="5">
    <source>
        <dbReference type="ARBA" id="ARBA00023277"/>
    </source>
</evidence>
<keyword evidence="10" id="KW-0862">Zinc</keyword>
<evidence type="ECO:0000256" key="1">
    <source>
        <dbReference type="ARBA" id="ARBA00004496"/>
    </source>
</evidence>
<keyword evidence="3 10" id="KW-0479">Metal-binding</keyword>
<dbReference type="PANTHER" id="PTHR42891:SF1">
    <property type="entry name" value="D-GLYCERO-BETA-D-MANNO-HEPTOSE-1,7-BISPHOSPHATE 7-PHOSPHATASE"/>
    <property type="match status" value="1"/>
</dbReference>
<dbReference type="PANTHER" id="PTHR42891">
    <property type="entry name" value="D-GLYCERO-BETA-D-MANNO-HEPTOSE-1,7-BISPHOSPHATE 7-PHOSPHATASE"/>
    <property type="match status" value="1"/>
</dbReference>
<dbReference type="PIRSF" id="PIRSF004682">
    <property type="entry name" value="GmhB"/>
    <property type="match status" value="1"/>
</dbReference>
<organism evidence="11 12">
    <name type="scientific">candidate division TA06 bacterium DG_26</name>
    <dbReference type="NCBI Taxonomy" id="1703771"/>
    <lineage>
        <taxon>Bacteria</taxon>
        <taxon>Bacteria division TA06</taxon>
    </lineage>
</organism>
<feature type="site" description="Contributes to substrate recognition" evidence="9">
    <location>
        <position position="99"/>
    </location>
</feature>
<evidence type="ECO:0000256" key="2">
    <source>
        <dbReference type="ARBA" id="ARBA00022490"/>
    </source>
</evidence>
<feature type="binding site" evidence="10">
    <location>
        <position position="10"/>
    </location>
    <ligand>
        <name>Mg(2+)</name>
        <dbReference type="ChEBI" id="CHEBI:18420"/>
    </ligand>
</feature>
<dbReference type="GO" id="GO:0016791">
    <property type="term" value="F:phosphatase activity"/>
    <property type="evidence" value="ECO:0007669"/>
    <property type="project" value="InterPro"/>
</dbReference>
<accession>A0A0S7WK70</accession>
<protein>
    <recommendedName>
        <fullName evidence="6 7">D,D-heptose 1,7-bisphosphate phosphatase</fullName>
        <ecNumber evidence="7">3.1.3.-</ecNumber>
    </recommendedName>
</protein>
<dbReference type="AlphaFoldDB" id="A0A0S7WK70"/>
<comment type="caution">
    <text evidence="11">The sequence shown here is derived from an EMBL/GenBank/DDBJ whole genome shotgun (WGS) entry which is preliminary data.</text>
</comment>
<evidence type="ECO:0000256" key="4">
    <source>
        <dbReference type="ARBA" id="ARBA00022801"/>
    </source>
</evidence>
<keyword evidence="5 7" id="KW-0119">Carbohydrate metabolism</keyword>
<evidence type="ECO:0000313" key="12">
    <source>
        <dbReference type="Proteomes" id="UP000051124"/>
    </source>
</evidence>
<keyword evidence="2 7" id="KW-0963">Cytoplasm</keyword>
<dbReference type="EC" id="3.1.3.-" evidence="7"/>
<evidence type="ECO:0000256" key="9">
    <source>
        <dbReference type="PIRSR" id="PIRSR004682-3"/>
    </source>
</evidence>
<keyword evidence="10" id="KW-0460">Magnesium</keyword>
<evidence type="ECO:0000256" key="6">
    <source>
        <dbReference type="ARBA" id="ARBA00031828"/>
    </source>
</evidence>
<evidence type="ECO:0000256" key="3">
    <source>
        <dbReference type="ARBA" id="ARBA00022723"/>
    </source>
</evidence>
<dbReference type="NCBIfam" id="TIGR01656">
    <property type="entry name" value="Histidinol-ppas"/>
    <property type="match status" value="1"/>
</dbReference>
<feature type="binding site" evidence="10">
    <location>
        <position position="8"/>
    </location>
    <ligand>
        <name>Mg(2+)</name>
        <dbReference type="ChEBI" id="CHEBI:18420"/>
    </ligand>
</feature>
<dbReference type="InterPro" id="IPR006543">
    <property type="entry name" value="Histidinol-phos"/>
</dbReference>
<evidence type="ECO:0000313" key="11">
    <source>
        <dbReference type="EMBL" id="KPJ50562.1"/>
    </source>
</evidence>
<name>A0A0S7WK70_UNCT6</name>
<dbReference type="EMBL" id="LIZT01000018">
    <property type="protein sequence ID" value="KPJ50562.1"/>
    <property type="molecule type" value="Genomic_DNA"/>
</dbReference>
<dbReference type="InterPro" id="IPR036412">
    <property type="entry name" value="HAD-like_sf"/>
</dbReference>
<dbReference type="GO" id="GO:0046872">
    <property type="term" value="F:metal ion binding"/>
    <property type="evidence" value="ECO:0007669"/>
    <property type="project" value="UniProtKB-KW"/>
</dbReference>
<dbReference type="CDD" id="cd07503">
    <property type="entry name" value="HAD_HisB-N"/>
    <property type="match status" value="1"/>
</dbReference>
<feature type="site" description="Stabilizes the phosphoryl group" evidence="9">
    <location>
        <position position="49"/>
    </location>
</feature>
<feature type="active site" description="Proton donor" evidence="8">
    <location>
        <position position="10"/>
    </location>
</feature>
<keyword evidence="4 7" id="KW-0378">Hydrolase</keyword>
<feature type="binding site" evidence="10">
    <location>
        <position position="90"/>
    </location>
    <ligand>
        <name>Zn(2+)</name>
        <dbReference type="ChEBI" id="CHEBI:29105"/>
    </ligand>
</feature>
<feature type="binding site" evidence="10">
    <location>
        <position position="125"/>
    </location>
    <ligand>
        <name>Mg(2+)</name>
        <dbReference type="ChEBI" id="CHEBI:18420"/>
    </ligand>
</feature>
<proteinExistence type="inferred from homology"/>
<comment type="cofactor">
    <cofactor evidence="10">
        <name>Mg(2+)</name>
        <dbReference type="ChEBI" id="CHEBI:18420"/>
    </cofactor>
</comment>
<evidence type="ECO:0000256" key="10">
    <source>
        <dbReference type="PIRSR" id="PIRSR004682-4"/>
    </source>
</evidence>
<dbReference type="InterPro" id="IPR004446">
    <property type="entry name" value="Heptose_bisP_phosphatase"/>
</dbReference>
<dbReference type="InterPro" id="IPR023214">
    <property type="entry name" value="HAD_sf"/>
</dbReference>
<feature type="binding site" evidence="10">
    <location>
        <position position="98"/>
    </location>
    <ligand>
        <name>Zn(2+)</name>
        <dbReference type="ChEBI" id="CHEBI:29105"/>
    </ligand>
</feature>
<comment type="similarity">
    <text evidence="7">Belongs to the gmhB family.</text>
</comment>
<dbReference type="Proteomes" id="UP000051124">
    <property type="component" value="Unassembled WGS sequence"/>
</dbReference>
<feature type="binding site" evidence="10">
    <location>
        <position position="88"/>
    </location>
    <ligand>
        <name>Zn(2+)</name>
        <dbReference type="ChEBI" id="CHEBI:29105"/>
    </ligand>
</feature>
<comment type="cofactor">
    <cofactor evidence="10">
        <name>Zn(2+)</name>
        <dbReference type="ChEBI" id="CHEBI:29105"/>
    </cofactor>
</comment>
<dbReference type="InterPro" id="IPR006549">
    <property type="entry name" value="HAD-SF_hydro_IIIA"/>
</dbReference>
<comment type="subcellular location">
    <subcellularLocation>
        <location evidence="1 7">Cytoplasm</location>
    </subcellularLocation>
</comment>
<dbReference type="NCBIfam" id="TIGR01509">
    <property type="entry name" value="HAD-SF-IA-v3"/>
    <property type="match status" value="1"/>
</dbReference>
<sequence>MNRAVILDRDGVINVDKGYVHRMEDFELLPGLIDALGLLPGDFKLIVITNQSGIGRGFYTDKEFQGFTDQVIEYLLKRGVRLHGVYYCPHVPADKCSCRKPNPALLERAIEEFHLDPKKCFVIGDDSSDIEMGEALGCHTIFLQREDRGRRARYPTRPEHVACDMMDAVRYILSLEPSGQGRSQGE</sequence>
<feature type="binding site" evidence="10">
    <location>
        <position position="96"/>
    </location>
    <ligand>
        <name>Zn(2+)</name>
        <dbReference type="ChEBI" id="CHEBI:29105"/>
    </ligand>
</feature>
<dbReference type="Gene3D" id="3.40.50.1000">
    <property type="entry name" value="HAD superfamily/HAD-like"/>
    <property type="match status" value="1"/>
</dbReference>
<reference evidence="11 12" key="1">
    <citation type="journal article" date="2015" name="Microbiome">
        <title>Genomic resolution of linkages in carbon, nitrogen, and sulfur cycling among widespread estuary sediment bacteria.</title>
        <authorList>
            <person name="Baker B.J."/>
            <person name="Lazar C.S."/>
            <person name="Teske A.P."/>
            <person name="Dick G.J."/>
        </authorList>
    </citation>
    <scope>NUCLEOTIDE SEQUENCE [LARGE SCALE GENOMIC DNA]</scope>
    <source>
        <strain evidence="11">DG_26</strain>
    </source>
</reference>
<dbReference type="Pfam" id="PF13242">
    <property type="entry name" value="Hydrolase_like"/>
    <property type="match status" value="1"/>
</dbReference>
<feature type="site" description="Stabilizes the phosphoryl group" evidence="9">
    <location>
        <position position="100"/>
    </location>
</feature>
<feature type="active site" description="Nucleophile" evidence="8">
    <location>
        <position position="8"/>
    </location>
</feature>
<dbReference type="NCBIfam" id="TIGR01549">
    <property type="entry name" value="HAD-SF-IA-v1"/>
    <property type="match status" value="1"/>
</dbReference>
<gene>
    <name evidence="11" type="ORF">AMJ40_02585</name>
</gene>
<dbReference type="NCBIfam" id="TIGR01662">
    <property type="entry name" value="HAD-SF-IIIA"/>
    <property type="match status" value="1"/>
</dbReference>
<dbReference type="GO" id="GO:0005737">
    <property type="term" value="C:cytoplasm"/>
    <property type="evidence" value="ECO:0007669"/>
    <property type="project" value="UniProtKB-SubCell"/>
</dbReference>
<dbReference type="GO" id="GO:0005975">
    <property type="term" value="P:carbohydrate metabolic process"/>
    <property type="evidence" value="ECO:0007669"/>
    <property type="project" value="InterPro"/>
</dbReference>